<dbReference type="PANTHER" id="PTHR43280">
    <property type="entry name" value="ARAC-FAMILY TRANSCRIPTIONAL REGULATOR"/>
    <property type="match status" value="1"/>
</dbReference>
<dbReference type="EMBL" id="JBJIAA010000013">
    <property type="protein sequence ID" value="MFL0251959.1"/>
    <property type="molecule type" value="Genomic_DNA"/>
</dbReference>
<evidence type="ECO:0000256" key="1">
    <source>
        <dbReference type="ARBA" id="ARBA00023015"/>
    </source>
</evidence>
<dbReference type="SUPFAM" id="SSF51215">
    <property type="entry name" value="Regulatory protein AraC"/>
    <property type="match status" value="1"/>
</dbReference>
<dbReference type="RefSeq" id="WP_406788609.1">
    <property type="nucleotide sequence ID" value="NZ_JBJIAA010000013.1"/>
</dbReference>
<comment type="caution">
    <text evidence="5">The sequence shown here is derived from an EMBL/GenBank/DDBJ whole genome shotgun (WGS) entry which is preliminary data.</text>
</comment>
<evidence type="ECO:0000256" key="3">
    <source>
        <dbReference type="ARBA" id="ARBA00023163"/>
    </source>
</evidence>
<evidence type="ECO:0000256" key="2">
    <source>
        <dbReference type="ARBA" id="ARBA00023125"/>
    </source>
</evidence>
<keyword evidence="3" id="KW-0804">Transcription</keyword>
<dbReference type="PANTHER" id="PTHR43280:SF2">
    <property type="entry name" value="HTH-TYPE TRANSCRIPTIONAL REGULATOR EXSA"/>
    <property type="match status" value="1"/>
</dbReference>
<dbReference type="InterPro" id="IPR037923">
    <property type="entry name" value="HTH-like"/>
</dbReference>
<organism evidence="5 6">
    <name type="scientific">Clostridium neuense</name>
    <dbReference type="NCBI Taxonomy" id="1728934"/>
    <lineage>
        <taxon>Bacteria</taxon>
        <taxon>Bacillati</taxon>
        <taxon>Bacillota</taxon>
        <taxon>Clostridia</taxon>
        <taxon>Eubacteriales</taxon>
        <taxon>Clostridiaceae</taxon>
        <taxon>Clostridium</taxon>
    </lineage>
</organism>
<dbReference type="Pfam" id="PF02311">
    <property type="entry name" value="AraC_binding"/>
    <property type="match status" value="1"/>
</dbReference>
<dbReference type="PROSITE" id="PS01124">
    <property type="entry name" value="HTH_ARAC_FAMILY_2"/>
    <property type="match status" value="1"/>
</dbReference>
<dbReference type="Proteomes" id="UP001623592">
    <property type="component" value="Unassembled WGS sequence"/>
</dbReference>
<feature type="domain" description="HTH araC/xylS-type" evidence="4">
    <location>
        <begin position="150"/>
        <end position="248"/>
    </location>
</feature>
<keyword evidence="2" id="KW-0238">DNA-binding</keyword>
<accession>A0ABW8THE3</accession>
<keyword evidence="6" id="KW-1185">Reference proteome</keyword>
<evidence type="ECO:0000313" key="6">
    <source>
        <dbReference type="Proteomes" id="UP001623592"/>
    </source>
</evidence>
<evidence type="ECO:0000313" key="5">
    <source>
        <dbReference type="EMBL" id="MFL0251959.1"/>
    </source>
</evidence>
<dbReference type="SMART" id="SM00342">
    <property type="entry name" value="HTH_ARAC"/>
    <property type="match status" value="1"/>
</dbReference>
<evidence type="ECO:0000259" key="4">
    <source>
        <dbReference type="PROSITE" id="PS01124"/>
    </source>
</evidence>
<dbReference type="InterPro" id="IPR003313">
    <property type="entry name" value="AraC-bd"/>
</dbReference>
<dbReference type="SUPFAM" id="SSF46689">
    <property type="entry name" value="Homeodomain-like"/>
    <property type="match status" value="2"/>
</dbReference>
<protein>
    <submittedName>
        <fullName evidence="5">Helix-turn-helix domain-containing protein</fullName>
    </submittedName>
</protein>
<keyword evidence="1" id="KW-0805">Transcription regulation</keyword>
<dbReference type="PROSITE" id="PS00041">
    <property type="entry name" value="HTH_ARAC_FAMILY_1"/>
    <property type="match status" value="1"/>
</dbReference>
<proteinExistence type="predicted"/>
<name>A0ABW8THE3_9CLOT</name>
<reference evidence="5 6" key="1">
    <citation type="submission" date="2024-11" db="EMBL/GenBank/DDBJ databases">
        <authorList>
            <person name="Heng Y.C."/>
            <person name="Lim A.C.H."/>
            <person name="Lee J.K.Y."/>
            <person name="Kittelmann S."/>
        </authorList>
    </citation>
    <scope>NUCLEOTIDE SEQUENCE [LARGE SCALE GENOMIC DNA]</scope>
    <source>
        <strain evidence="5 6">WILCCON 0114</strain>
    </source>
</reference>
<dbReference type="InterPro" id="IPR018060">
    <property type="entry name" value="HTH_AraC"/>
</dbReference>
<dbReference type="Pfam" id="PF12833">
    <property type="entry name" value="HTH_18"/>
    <property type="match status" value="1"/>
</dbReference>
<dbReference type="InterPro" id="IPR014710">
    <property type="entry name" value="RmlC-like_jellyroll"/>
</dbReference>
<gene>
    <name evidence="5" type="ORF">ACJDT4_16185</name>
</gene>
<dbReference type="InterPro" id="IPR018062">
    <property type="entry name" value="HTH_AraC-typ_CS"/>
</dbReference>
<dbReference type="InterPro" id="IPR009057">
    <property type="entry name" value="Homeodomain-like_sf"/>
</dbReference>
<dbReference type="Gene3D" id="1.10.10.60">
    <property type="entry name" value="Homeodomain-like"/>
    <property type="match status" value="2"/>
</dbReference>
<sequence length="249" mass="29593">MFFEKHGIEEELFRSFPLKNYDFPLHFHRAYELIFVNDGQLCVSIDQKEYLLKKNDIAFIFNNQMHEFKTIDHSEITIILFSPELVGDFFMRFKDFIPNDNVLHFDGKVDVEKLNSIYSQKSFLYAVCAELVNHTSFAAIKKSSQTKTLYKVLLYVEKNYADNCTLKTVAKGLQYDYYYLSKLFTKLMNMNFTDYLNHYRISQACYLLKNTNKSIDEVAINCGYDSLRTFHRNFRKINSCSPKEYRRLD</sequence>
<dbReference type="Gene3D" id="2.60.120.10">
    <property type="entry name" value="Jelly Rolls"/>
    <property type="match status" value="1"/>
</dbReference>